<dbReference type="AlphaFoldDB" id="A0A8H6LU26"/>
<dbReference type="EMBL" id="JACGCI010000134">
    <property type="protein sequence ID" value="KAF6743853.1"/>
    <property type="molecule type" value="Genomic_DNA"/>
</dbReference>
<gene>
    <name evidence="2" type="ORF">DFP72DRAFT_109455</name>
</gene>
<feature type="chain" id="PRO_5034053777" description="Secreted protein" evidence="1">
    <location>
        <begin position="20"/>
        <end position="155"/>
    </location>
</feature>
<name>A0A8H6LU26_9AGAR</name>
<sequence>MGALAPEALFLCVVVYVATLGRRSSRVCISLDGLPAWCTSMDLLCFASILVSGEGNAIGLRADHVTIAFVGLEFTSMPRRCSVGISNYWIFYLADLFPFDPVATSTPVVHPPSFRLPLQCTNNSVYSSCLPRASYVRIENEARAPSTLRVMLCSS</sequence>
<organism evidence="2 3">
    <name type="scientific">Ephemerocybe angulata</name>
    <dbReference type="NCBI Taxonomy" id="980116"/>
    <lineage>
        <taxon>Eukaryota</taxon>
        <taxon>Fungi</taxon>
        <taxon>Dikarya</taxon>
        <taxon>Basidiomycota</taxon>
        <taxon>Agaricomycotina</taxon>
        <taxon>Agaricomycetes</taxon>
        <taxon>Agaricomycetidae</taxon>
        <taxon>Agaricales</taxon>
        <taxon>Agaricineae</taxon>
        <taxon>Psathyrellaceae</taxon>
        <taxon>Ephemerocybe</taxon>
    </lineage>
</organism>
<accession>A0A8H6LU26</accession>
<feature type="signal peptide" evidence="1">
    <location>
        <begin position="1"/>
        <end position="19"/>
    </location>
</feature>
<dbReference type="Proteomes" id="UP000521943">
    <property type="component" value="Unassembled WGS sequence"/>
</dbReference>
<keyword evidence="1" id="KW-0732">Signal</keyword>
<evidence type="ECO:0000256" key="1">
    <source>
        <dbReference type="SAM" id="SignalP"/>
    </source>
</evidence>
<evidence type="ECO:0000313" key="2">
    <source>
        <dbReference type="EMBL" id="KAF6743853.1"/>
    </source>
</evidence>
<evidence type="ECO:0000313" key="3">
    <source>
        <dbReference type="Proteomes" id="UP000521943"/>
    </source>
</evidence>
<evidence type="ECO:0008006" key="4">
    <source>
        <dbReference type="Google" id="ProtNLM"/>
    </source>
</evidence>
<reference evidence="2 3" key="1">
    <citation type="submission" date="2020-07" db="EMBL/GenBank/DDBJ databases">
        <title>Comparative genomics of pyrophilous fungi reveals a link between fire events and developmental genes.</title>
        <authorList>
            <consortium name="DOE Joint Genome Institute"/>
            <person name="Steindorff A.S."/>
            <person name="Carver A."/>
            <person name="Calhoun S."/>
            <person name="Stillman K."/>
            <person name="Liu H."/>
            <person name="Lipzen A."/>
            <person name="Pangilinan J."/>
            <person name="Labutti K."/>
            <person name="Bruns T.D."/>
            <person name="Grigoriev I.V."/>
        </authorList>
    </citation>
    <scope>NUCLEOTIDE SEQUENCE [LARGE SCALE GENOMIC DNA]</scope>
    <source>
        <strain evidence="2 3">CBS 144469</strain>
    </source>
</reference>
<protein>
    <recommendedName>
        <fullName evidence="4">Secreted protein</fullName>
    </recommendedName>
</protein>
<proteinExistence type="predicted"/>
<keyword evidence="3" id="KW-1185">Reference proteome</keyword>
<comment type="caution">
    <text evidence="2">The sequence shown here is derived from an EMBL/GenBank/DDBJ whole genome shotgun (WGS) entry which is preliminary data.</text>
</comment>